<evidence type="ECO:0000313" key="2">
    <source>
        <dbReference type="EMBL" id="RQX15755.1"/>
    </source>
</evidence>
<evidence type="ECO:0000313" key="3">
    <source>
        <dbReference type="Proteomes" id="UP000278981"/>
    </source>
</evidence>
<dbReference type="EMBL" id="QDGB01000271">
    <property type="protein sequence ID" value="RQX15755.1"/>
    <property type="molecule type" value="Genomic_DNA"/>
</dbReference>
<dbReference type="Proteomes" id="UP000278981">
    <property type="component" value="Unassembled WGS sequence"/>
</dbReference>
<evidence type="ECO:0000256" key="1">
    <source>
        <dbReference type="SAM" id="MobiDB-lite"/>
    </source>
</evidence>
<sequence>MTDAGGIPLAASLTGGNRHDVTHLLPLKEDLGRPRRPCTGGSLGQLYRARRHPPSPPDRRFGWFSWSLRL</sequence>
<accession>A0A3N9XRM3</accession>
<protein>
    <recommendedName>
        <fullName evidence="4">Transposase IS4-like domain-containing protein</fullName>
    </recommendedName>
</protein>
<comment type="caution">
    <text evidence="2">The sequence shown here is derived from an EMBL/GenBank/DDBJ whole genome shotgun (WGS) entry which is preliminary data.</text>
</comment>
<feature type="region of interest" description="Disordered" evidence="1">
    <location>
        <begin position="32"/>
        <end position="56"/>
    </location>
</feature>
<evidence type="ECO:0008006" key="4">
    <source>
        <dbReference type="Google" id="ProtNLM"/>
    </source>
</evidence>
<reference evidence="2 3" key="1">
    <citation type="submission" date="2018-04" db="EMBL/GenBank/DDBJ databases">
        <title>Micromonosporas from Atacama Desert.</title>
        <authorList>
            <person name="Carro L."/>
            <person name="Klenk H.-P."/>
            <person name="Goodfellow M."/>
        </authorList>
    </citation>
    <scope>NUCLEOTIDE SEQUENCE [LARGE SCALE GENOMIC DNA]</scope>
    <source>
        <strain evidence="2 3">LB19</strain>
    </source>
</reference>
<name>A0A3N9XRM3_9ACTN</name>
<gene>
    <name evidence="2" type="ORF">DDE19_18325</name>
</gene>
<dbReference type="AlphaFoldDB" id="A0A3N9XRM3"/>
<organism evidence="2 3">
    <name type="scientific">Micromonospora ureilytica</name>
    <dbReference type="NCBI Taxonomy" id="709868"/>
    <lineage>
        <taxon>Bacteria</taxon>
        <taxon>Bacillati</taxon>
        <taxon>Actinomycetota</taxon>
        <taxon>Actinomycetes</taxon>
        <taxon>Micromonosporales</taxon>
        <taxon>Micromonosporaceae</taxon>
        <taxon>Micromonospora</taxon>
    </lineage>
</organism>
<proteinExistence type="predicted"/>